<dbReference type="Pfam" id="PF07238">
    <property type="entry name" value="PilZ"/>
    <property type="match status" value="1"/>
</dbReference>
<dbReference type="EMBL" id="JAGQHR010000036">
    <property type="protein sequence ID" value="MCA9726493.1"/>
    <property type="molecule type" value="Genomic_DNA"/>
</dbReference>
<evidence type="ECO:0000259" key="1">
    <source>
        <dbReference type="Pfam" id="PF07238"/>
    </source>
</evidence>
<dbReference type="AlphaFoldDB" id="A0A956RMW8"/>
<accession>A0A956RMW8</accession>
<dbReference type="Proteomes" id="UP000697710">
    <property type="component" value="Unassembled WGS sequence"/>
</dbReference>
<reference evidence="2" key="2">
    <citation type="journal article" date="2021" name="Microbiome">
        <title>Successional dynamics and alternative stable states in a saline activated sludge microbial community over 9 years.</title>
        <authorList>
            <person name="Wang Y."/>
            <person name="Ye J."/>
            <person name="Ju F."/>
            <person name="Liu L."/>
            <person name="Boyd J.A."/>
            <person name="Deng Y."/>
            <person name="Parks D.H."/>
            <person name="Jiang X."/>
            <person name="Yin X."/>
            <person name="Woodcroft B.J."/>
            <person name="Tyson G.W."/>
            <person name="Hugenholtz P."/>
            <person name="Polz M.F."/>
            <person name="Zhang T."/>
        </authorList>
    </citation>
    <scope>NUCLEOTIDE SEQUENCE</scope>
    <source>
        <strain evidence="2">HKST-UBA01</strain>
    </source>
</reference>
<name>A0A956RMW8_UNCEI</name>
<dbReference type="GO" id="GO:0035438">
    <property type="term" value="F:cyclic-di-GMP binding"/>
    <property type="evidence" value="ECO:0007669"/>
    <property type="project" value="InterPro"/>
</dbReference>
<comment type="caution">
    <text evidence="2">The sequence shown here is derived from an EMBL/GenBank/DDBJ whole genome shotgun (WGS) entry which is preliminary data.</text>
</comment>
<protein>
    <submittedName>
        <fullName evidence="2">PilZ domain-containing protein</fullName>
    </submittedName>
</protein>
<sequence>MADLDLDKLLHGEFGDWVVGTPVETTSIPGTSPTVAWALRSDYVSQVDLDAISDLAQSLCDRGEFLRALTVLKLVHRPDEDEGFDATGIVQKMLGCKGPDSTDPLPAEFLGTRRERLAFSVFERDVVEFIPAPREGAKLPGKYWFIAHDNTPREGAPRGLLMLWNARTEVAGAVRPAGKRLKARRKLRLRSELAVLRPDAREAGPIRMPAEVIDISPTGCGIRVSDTIGRLRGLSLVGMRARFQVRANMNNEVLSSLAWIRWVSGNDPADMQIGLEFLEPPPEFRQGVERLLTVDHGDLRYLWSLWDAEARTS</sequence>
<proteinExistence type="predicted"/>
<reference evidence="2" key="1">
    <citation type="submission" date="2020-04" db="EMBL/GenBank/DDBJ databases">
        <authorList>
            <person name="Zhang T."/>
        </authorList>
    </citation>
    <scope>NUCLEOTIDE SEQUENCE</scope>
    <source>
        <strain evidence="2">HKST-UBA01</strain>
    </source>
</reference>
<evidence type="ECO:0000313" key="2">
    <source>
        <dbReference type="EMBL" id="MCA9726493.1"/>
    </source>
</evidence>
<feature type="domain" description="PilZ" evidence="1">
    <location>
        <begin position="202"/>
        <end position="292"/>
    </location>
</feature>
<organism evidence="2 3">
    <name type="scientific">Eiseniibacteriota bacterium</name>
    <dbReference type="NCBI Taxonomy" id="2212470"/>
    <lineage>
        <taxon>Bacteria</taxon>
        <taxon>Candidatus Eiseniibacteriota</taxon>
    </lineage>
</organism>
<evidence type="ECO:0000313" key="3">
    <source>
        <dbReference type="Proteomes" id="UP000697710"/>
    </source>
</evidence>
<gene>
    <name evidence="2" type="ORF">KC729_02355</name>
</gene>
<dbReference type="InterPro" id="IPR009875">
    <property type="entry name" value="PilZ_domain"/>
</dbReference>